<keyword evidence="14 17" id="KW-0472">Membrane</keyword>
<comment type="catalytic activity">
    <reaction evidence="16">
        <text>L-tyrosyl-[protein] + ATP = O-phospho-L-tyrosyl-[protein] + ADP + H(+)</text>
        <dbReference type="Rhea" id="RHEA:10596"/>
        <dbReference type="Rhea" id="RHEA-COMP:10136"/>
        <dbReference type="Rhea" id="RHEA-COMP:20101"/>
        <dbReference type="ChEBI" id="CHEBI:15378"/>
        <dbReference type="ChEBI" id="CHEBI:30616"/>
        <dbReference type="ChEBI" id="CHEBI:46858"/>
        <dbReference type="ChEBI" id="CHEBI:61978"/>
        <dbReference type="ChEBI" id="CHEBI:456216"/>
        <dbReference type="EC" id="2.7.10.2"/>
    </reaction>
</comment>
<evidence type="ECO:0000313" key="21">
    <source>
        <dbReference type="Proteomes" id="UP000775686"/>
    </source>
</evidence>
<evidence type="ECO:0000256" key="4">
    <source>
        <dbReference type="ARBA" id="ARBA00008883"/>
    </source>
</evidence>
<sequence length="471" mass="52990">MKNEVREFRLDEISILCIIRDLLKNIWVILLAAAAGWFAVTGVMSFLYVPEFTAQATMAVSARGGSNAYSSLSLTNQMAGVFSEVFDSNVLKEKIAEELGEDSINETIQATVIEETNLITLQVTSENPRRAYQVIQSAIRNYDEVSDYLFSNAMLRIVQEPSVPYAPSNAMNSSRYQKLAILAGAVGSGGLIVLLSILRFTVKTREGAKRNLDGRILELIPYERKNKTVRGALRKLNKSILISSKLVSMPFGEAVRKTATRIDHHMRRRDQKVLMVTSVAENEGKSSVAANLALALAEKGRRVMLIDVDLKKPALYKVFEKKEENRKYLSDYLDKKAEIKDVLIYEKKEKIYTVFQEKSIHNAARYLDSMEMKALIDAGRKKMDYIILDTPPMSVSSDAELMLKMADNAVLIVRQDWTDVRAANDASDTIRQAGVDFTGFILNAFLKEQLWSSLREHSYYGYGRTDGSEEV</sequence>
<keyword evidence="10" id="KW-0547">Nucleotide-binding</keyword>
<evidence type="ECO:0000256" key="3">
    <source>
        <dbReference type="ARBA" id="ARBA00007316"/>
    </source>
</evidence>
<dbReference type="EC" id="2.7.10.2" evidence="5"/>
<dbReference type="InterPro" id="IPR027417">
    <property type="entry name" value="P-loop_NTPase"/>
</dbReference>
<comment type="similarity">
    <text evidence="2">Belongs to the CpsC/CapA family.</text>
</comment>
<evidence type="ECO:0000256" key="15">
    <source>
        <dbReference type="ARBA" id="ARBA00023137"/>
    </source>
</evidence>
<organism evidence="20 21">
    <name type="scientific">Drancourtella massiliensis</name>
    <dbReference type="NCBI Taxonomy" id="1632013"/>
    <lineage>
        <taxon>Bacteria</taxon>
        <taxon>Bacillati</taxon>
        <taxon>Bacillota</taxon>
        <taxon>Clostridia</taxon>
        <taxon>Eubacteriales</taxon>
        <taxon>Oscillospiraceae</taxon>
        <taxon>Drancourtella</taxon>
    </lineage>
</organism>
<dbReference type="NCBIfam" id="TIGR01007">
    <property type="entry name" value="eps_fam"/>
    <property type="match status" value="1"/>
</dbReference>
<evidence type="ECO:0000256" key="13">
    <source>
        <dbReference type="ARBA" id="ARBA00022989"/>
    </source>
</evidence>
<dbReference type="RefSeq" id="WP_204864138.1">
    <property type="nucleotide sequence ID" value="NZ_JACJKH010000013.1"/>
</dbReference>
<dbReference type="Pfam" id="PF02706">
    <property type="entry name" value="Wzz"/>
    <property type="match status" value="1"/>
</dbReference>
<keyword evidence="6" id="KW-1003">Cell membrane</keyword>
<evidence type="ECO:0000256" key="1">
    <source>
        <dbReference type="ARBA" id="ARBA00004429"/>
    </source>
</evidence>
<feature type="domain" description="AAA" evidence="19">
    <location>
        <begin position="284"/>
        <end position="413"/>
    </location>
</feature>
<dbReference type="EMBL" id="JACJKH010000013">
    <property type="protein sequence ID" value="MBM6744356.1"/>
    <property type="molecule type" value="Genomic_DNA"/>
</dbReference>
<evidence type="ECO:0000256" key="5">
    <source>
        <dbReference type="ARBA" id="ARBA00011903"/>
    </source>
</evidence>
<evidence type="ECO:0000256" key="10">
    <source>
        <dbReference type="ARBA" id="ARBA00022741"/>
    </source>
</evidence>
<keyword evidence="11" id="KW-0418">Kinase</keyword>
<gene>
    <name evidence="20" type="ORF">H6A32_08550</name>
</gene>
<dbReference type="Proteomes" id="UP000775686">
    <property type="component" value="Unassembled WGS sequence"/>
</dbReference>
<comment type="subcellular location">
    <subcellularLocation>
        <location evidence="1">Cell inner membrane</location>
        <topology evidence="1">Multi-pass membrane protein</topology>
    </subcellularLocation>
</comment>
<dbReference type="PANTHER" id="PTHR32309:SF13">
    <property type="entry name" value="FERRIC ENTEROBACTIN TRANSPORT PROTEIN FEPE"/>
    <property type="match status" value="1"/>
</dbReference>
<dbReference type="CDD" id="cd05387">
    <property type="entry name" value="BY-kinase"/>
    <property type="match status" value="1"/>
</dbReference>
<evidence type="ECO:0000313" key="20">
    <source>
        <dbReference type="EMBL" id="MBM6744356.1"/>
    </source>
</evidence>
<evidence type="ECO:0000256" key="2">
    <source>
        <dbReference type="ARBA" id="ARBA00006683"/>
    </source>
</evidence>
<evidence type="ECO:0000256" key="12">
    <source>
        <dbReference type="ARBA" id="ARBA00022840"/>
    </source>
</evidence>
<evidence type="ECO:0000256" key="9">
    <source>
        <dbReference type="ARBA" id="ARBA00022692"/>
    </source>
</evidence>
<comment type="caution">
    <text evidence="20">The sequence shown here is derived from an EMBL/GenBank/DDBJ whole genome shotgun (WGS) entry which is preliminary data.</text>
</comment>
<evidence type="ECO:0000259" key="18">
    <source>
        <dbReference type="Pfam" id="PF02706"/>
    </source>
</evidence>
<dbReference type="Gene3D" id="3.40.50.300">
    <property type="entry name" value="P-loop containing nucleotide triphosphate hydrolases"/>
    <property type="match status" value="1"/>
</dbReference>
<feature type="domain" description="Polysaccharide chain length determinant N-terminal" evidence="18">
    <location>
        <begin position="11"/>
        <end position="99"/>
    </location>
</feature>
<dbReference type="Pfam" id="PF13614">
    <property type="entry name" value="AAA_31"/>
    <property type="match status" value="1"/>
</dbReference>
<proteinExistence type="inferred from homology"/>
<keyword evidence="13 17" id="KW-1133">Transmembrane helix</keyword>
<accession>A0ABS2EHH0</accession>
<evidence type="ECO:0000256" key="7">
    <source>
        <dbReference type="ARBA" id="ARBA00022519"/>
    </source>
</evidence>
<dbReference type="GO" id="GO:0004715">
    <property type="term" value="F:non-membrane spanning protein tyrosine kinase activity"/>
    <property type="evidence" value="ECO:0007669"/>
    <property type="project" value="UniProtKB-EC"/>
</dbReference>
<keyword evidence="8 20" id="KW-0808">Transferase</keyword>
<feature type="transmembrane region" description="Helical" evidence="17">
    <location>
        <begin position="26"/>
        <end position="49"/>
    </location>
</feature>
<keyword evidence="15" id="KW-0829">Tyrosine-protein kinase</keyword>
<evidence type="ECO:0000256" key="6">
    <source>
        <dbReference type="ARBA" id="ARBA00022475"/>
    </source>
</evidence>
<protein>
    <recommendedName>
        <fullName evidence="5">non-specific protein-tyrosine kinase</fullName>
        <ecNumber evidence="5">2.7.10.2</ecNumber>
    </recommendedName>
</protein>
<dbReference type="InterPro" id="IPR025669">
    <property type="entry name" value="AAA_dom"/>
</dbReference>
<keyword evidence="21" id="KW-1185">Reference proteome</keyword>
<evidence type="ECO:0000256" key="11">
    <source>
        <dbReference type="ARBA" id="ARBA00022777"/>
    </source>
</evidence>
<comment type="similarity">
    <text evidence="4">Belongs to the etk/wzc family.</text>
</comment>
<comment type="similarity">
    <text evidence="3">Belongs to the CpsD/CapB family.</text>
</comment>
<dbReference type="InterPro" id="IPR050445">
    <property type="entry name" value="Bact_polysacc_biosynth/exp"/>
</dbReference>
<keyword evidence="12" id="KW-0067">ATP-binding</keyword>
<evidence type="ECO:0000256" key="8">
    <source>
        <dbReference type="ARBA" id="ARBA00022679"/>
    </source>
</evidence>
<dbReference type="InterPro" id="IPR005702">
    <property type="entry name" value="Wzc-like_C"/>
</dbReference>
<keyword evidence="7" id="KW-0997">Cell inner membrane</keyword>
<dbReference type="PANTHER" id="PTHR32309">
    <property type="entry name" value="TYROSINE-PROTEIN KINASE"/>
    <property type="match status" value="1"/>
</dbReference>
<evidence type="ECO:0000256" key="17">
    <source>
        <dbReference type="SAM" id="Phobius"/>
    </source>
</evidence>
<evidence type="ECO:0000259" key="19">
    <source>
        <dbReference type="Pfam" id="PF13614"/>
    </source>
</evidence>
<reference evidence="20 21" key="1">
    <citation type="journal article" date="2021" name="Sci. Rep.">
        <title>The distribution of antibiotic resistance genes in chicken gut microbiota commensals.</title>
        <authorList>
            <person name="Juricova H."/>
            <person name="Matiasovicova J."/>
            <person name="Kubasova T."/>
            <person name="Cejkova D."/>
            <person name="Rychlik I."/>
        </authorList>
    </citation>
    <scope>NUCLEOTIDE SEQUENCE [LARGE SCALE GENOMIC DNA]</scope>
    <source>
        <strain evidence="20 21">An770</strain>
    </source>
</reference>
<keyword evidence="9 17" id="KW-0812">Transmembrane</keyword>
<dbReference type="SUPFAM" id="SSF52540">
    <property type="entry name" value="P-loop containing nucleoside triphosphate hydrolases"/>
    <property type="match status" value="1"/>
</dbReference>
<evidence type="ECO:0000256" key="14">
    <source>
        <dbReference type="ARBA" id="ARBA00023136"/>
    </source>
</evidence>
<name>A0ABS2EHH0_9FIRM</name>
<evidence type="ECO:0000256" key="16">
    <source>
        <dbReference type="ARBA" id="ARBA00051245"/>
    </source>
</evidence>
<dbReference type="InterPro" id="IPR003856">
    <property type="entry name" value="LPS_length_determ_N"/>
</dbReference>
<feature type="transmembrane region" description="Helical" evidence="17">
    <location>
        <begin position="179"/>
        <end position="202"/>
    </location>
</feature>